<sequence length="112" mass="13341">MMKERLDNVKDKIFRFVCLIENFNKNVEHIKDYRYTEDDKNFLLPMLTQISEELQRIKSIYYKCSNDYQTIIHQLINGIEGLKFNVNDGCDLVVANGYINDIRKVLNITIFK</sequence>
<dbReference type="RefSeq" id="WP_279857306.1">
    <property type="nucleotide sequence ID" value="NZ_JARVUX010000002.1"/>
</dbReference>
<comment type="caution">
    <text evidence="1">The sequence shown here is derived from an EMBL/GenBank/DDBJ whole genome shotgun (WGS) entry which is preliminary data.</text>
</comment>
<evidence type="ECO:0000313" key="2">
    <source>
        <dbReference type="Proteomes" id="UP001222958"/>
    </source>
</evidence>
<dbReference type="EMBL" id="JARVUX010000002">
    <property type="protein sequence ID" value="MDH2335794.1"/>
    <property type="molecule type" value="Genomic_DNA"/>
</dbReference>
<proteinExistence type="predicted"/>
<name>A0AAP4EF77_CLOPF</name>
<reference evidence="1" key="1">
    <citation type="submission" date="2023-04" db="EMBL/GenBank/DDBJ databases">
        <title>Epidemiological investigation of Clostridium perfringens isolated from cattle.</title>
        <authorList>
            <person name="Tian R."/>
        </authorList>
    </citation>
    <scope>NUCLEOTIDE SEQUENCE</scope>
    <source>
        <strain evidence="1">ZWCP172</strain>
    </source>
</reference>
<dbReference type="AlphaFoldDB" id="A0AAP4EF77"/>
<evidence type="ECO:0000313" key="1">
    <source>
        <dbReference type="EMBL" id="MDH2335794.1"/>
    </source>
</evidence>
<protein>
    <submittedName>
        <fullName evidence="1">Uncharacterized protein</fullName>
    </submittedName>
</protein>
<dbReference type="Proteomes" id="UP001222958">
    <property type="component" value="Unassembled WGS sequence"/>
</dbReference>
<accession>A0AAP4EF77</accession>
<gene>
    <name evidence="1" type="ORF">QDQ28_06295</name>
</gene>
<organism evidence="1 2">
    <name type="scientific">Clostridium perfringens</name>
    <dbReference type="NCBI Taxonomy" id="1502"/>
    <lineage>
        <taxon>Bacteria</taxon>
        <taxon>Bacillati</taxon>
        <taxon>Bacillota</taxon>
        <taxon>Clostridia</taxon>
        <taxon>Eubacteriales</taxon>
        <taxon>Clostridiaceae</taxon>
        <taxon>Clostridium</taxon>
    </lineage>
</organism>